<keyword evidence="8 12" id="KW-0539">Nucleus</keyword>
<evidence type="ECO:0000259" key="14">
    <source>
        <dbReference type="PROSITE" id="PS51479"/>
    </source>
</evidence>
<dbReference type="AlphaFoldDB" id="A0A8X6I2A9"/>
<comment type="subcellular location">
    <subcellularLocation>
        <location evidence="1 12">Nucleus</location>
    </subcellularLocation>
</comment>
<feature type="domain" description="RTR1-type" evidence="14">
    <location>
        <begin position="56"/>
        <end position="138"/>
    </location>
</feature>
<dbReference type="PANTHER" id="PTHR14732:SF0">
    <property type="entry name" value="RNA POLYMERASE II SUBUNIT B1 CTD PHOSPHATASE RPAP2-RELATED"/>
    <property type="match status" value="1"/>
</dbReference>
<dbReference type="GO" id="GO:0008270">
    <property type="term" value="F:zinc ion binding"/>
    <property type="evidence" value="ECO:0007669"/>
    <property type="project" value="UniProtKB-KW"/>
</dbReference>
<keyword evidence="3 12" id="KW-0479">Metal-binding</keyword>
<evidence type="ECO:0000256" key="4">
    <source>
        <dbReference type="ARBA" id="ARBA00022771"/>
    </source>
</evidence>
<keyword evidence="4 12" id="KW-0863">Zinc-finger</keyword>
<comment type="catalytic activity">
    <reaction evidence="10 12">
        <text>O-phospho-L-threonyl-[protein] + H2O = L-threonyl-[protein] + phosphate</text>
        <dbReference type="Rhea" id="RHEA:47004"/>
        <dbReference type="Rhea" id="RHEA-COMP:11060"/>
        <dbReference type="Rhea" id="RHEA-COMP:11605"/>
        <dbReference type="ChEBI" id="CHEBI:15377"/>
        <dbReference type="ChEBI" id="CHEBI:30013"/>
        <dbReference type="ChEBI" id="CHEBI:43474"/>
        <dbReference type="ChEBI" id="CHEBI:61977"/>
        <dbReference type="EC" id="3.1.3.16"/>
    </reaction>
</comment>
<dbReference type="GO" id="GO:0008420">
    <property type="term" value="F:RNA polymerase II CTD heptapeptide repeat phosphatase activity"/>
    <property type="evidence" value="ECO:0007669"/>
    <property type="project" value="UniProtKB-UniRule"/>
</dbReference>
<feature type="region of interest" description="Disordered" evidence="13">
    <location>
        <begin position="381"/>
        <end position="435"/>
    </location>
</feature>
<name>A0A8X6I2A9_TRICU</name>
<reference evidence="15" key="1">
    <citation type="submission" date="2020-07" db="EMBL/GenBank/DDBJ databases">
        <title>Multicomponent nature underlies the extraordinary mechanical properties of spider dragline silk.</title>
        <authorList>
            <person name="Kono N."/>
            <person name="Nakamura H."/>
            <person name="Mori M."/>
            <person name="Yoshida Y."/>
            <person name="Ohtoshi R."/>
            <person name="Malay A.D."/>
            <person name="Moran D.A.P."/>
            <person name="Tomita M."/>
            <person name="Numata K."/>
            <person name="Arakawa K."/>
        </authorList>
    </citation>
    <scope>NUCLEOTIDE SEQUENCE</scope>
</reference>
<evidence type="ECO:0000256" key="12">
    <source>
        <dbReference type="RuleBase" id="RU367080"/>
    </source>
</evidence>
<evidence type="ECO:0000256" key="1">
    <source>
        <dbReference type="ARBA" id="ARBA00004123"/>
    </source>
</evidence>
<comment type="catalytic activity">
    <reaction evidence="9 12">
        <text>O-phospho-L-seryl-[protein] + H2O = L-seryl-[protein] + phosphate</text>
        <dbReference type="Rhea" id="RHEA:20629"/>
        <dbReference type="Rhea" id="RHEA-COMP:9863"/>
        <dbReference type="Rhea" id="RHEA-COMP:11604"/>
        <dbReference type="ChEBI" id="CHEBI:15377"/>
        <dbReference type="ChEBI" id="CHEBI:29999"/>
        <dbReference type="ChEBI" id="CHEBI:43474"/>
        <dbReference type="ChEBI" id="CHEBI:83421"/>
        <dbReference type="EC" id="3.1.3.16"/>
    </reaction>
</comment>
<feature type="compositionally biased region" description="Basic and acidic residues" evidence="13">
    <location>
        <begin position="221"/>
        <end position="235"/>
    </location>
</feature>
<protein>
    <recommendedName>
        <fullName evidence="12">RNA polymerase II subunit B1 CTD phosphatase RPAP2 homolog</fullName>
        <ecNumber evidence="12">3.1.3.16</ecNumber>
    </recommendedName>
</protein>
<comment type="similarity">
    <text evidence="2 11 12">Belongs to the RPAP2 family.</text>
</comment>
<keyword evidence="7 12" id="KW-0904">Protein phosphatase</keyword>
<evidence type="ECO:0000256" key="10">
    <source>
        <dbReference type="ARBA" id="ARBA00048336"/>
    </source>
</evidence>
<evidence type="ECO:0000256" key="13">
    <source>
        <dbReference type="SAM" id="MobiDB-lite"/>
    </source>
</evidence>
<dbReference type="GO" id="GO:0005737">
    <property type="term" value="C:cytoplasm"/>
    <property type="evidence" value="ECO:0007669"/>
    <property type="project" value="TreeGrafter"/>
</dbReference>
<dbReference type="EC" id="3.1.3.16" evidence="12"/>
<evidence type="ECO:0000256" key="6">
    <source>
        <dbReference type="ARBA" id="ARBA00022833"/>
    </source>
</evidence>
<feature type="region of interest" description="Disordered" evidence="13">
    <location>
        <begin position="218"/>
        <end position="254"/>
    </location>
</feature>
<feature type="compositionally biased region" description="Basic and acidic residues" evidence="13">
    <location>
        <begin position="422"/>
        <end position="435"/>
    </location>
</feature>
<evidence type="ECO:0000256" key="2">
    <source>
        <dbReference type="ARBA" id="ARBA00005676"/>
    </source>
</evidence>
<keyword evidence="6 12" id="KW-0862">Zinc</keyword>
<evidence type="ECO:0000256" key="5">
    <source>
        <dbReference type="ARBA" id="ARBA00022801"/>
    </source>
</evidence>
<gene>
    <name evidence="15" type="primary">RPAP2</name>
    <name evidence="15" type="ORF">TNCT_25471</name>
</gene>
<evidence type="ECO:0000256" key="9">
    <source>
        <dbReference type="ARBA" id="ARBA00047761"/>
    </source>
</evidence>
<dbReference type="Pfam" id="PF04181">
    <property type="entry name" value="RPAP2_Rtr1"/>
    <property type="match status" value="1"/>
</dbReference>
<dbReference type="PANTHER" id="PTHR14732">
    <property type="entry name" value="RNA POLYMERASE II SUBUNIT B1 CTD PHOSPHATASE RPAP2-RELATED"/>
    <property type="match status" value="1"/>
</dbReference>
<dbReference type="Proteomes" id="UP000887116">
    <property type="component" value="Unassembled WGS sequence"/>
</dbReference>
<keyword evidence="5 12" id="KW-0378">Hydrolase</keyword>
<dbReference type="GO" id="GO:0005634">
    <property type="term" value="C:nucleus"/>
    <property type="evidence" value="ECO:0007669"/>
    <property type="project" value="UniProtKB-SubCell"/>
</dbReference>
<evidence type="ECO:0000256" key="11">
    <source>
        <dbReference type="PROSITE-ProRule" id="PRU00812"/>
    </source>
</evidence>
<evidence type="ECO:0000256" key="7">
    <source>
        <dbReference type="ARBA" id="ARBA00022912"/>
    </source>
</evidence>
<comment type="function">
    <text evidence="12">Putative RNA polymerase II subunit B1 C-terminal domain (CTD) phosphatase involved in RNA polymerase II transcription regulation.</text>
</comment>
<organism evidence="15 16">
    <name type="scientific">Trichonephila clavata</name>
    <name type="common">Joro spider</name>
    <name type="synonym">Nephila clavata</name>
    <dbReference type="NCBI Taxonomy" id="2740835"/>
    <lineage>
        <taxon>Eukaryota</taxon>
        <taxon>Metazoa</taxon>
        <taxon>Ecdysozoa</taxon>
        <taxon>Arthropoda</taxon>
        <taxon>Chelicerata</taxon>
        <taxon>Arachnida</taxon>
        <taxon>Araneae</taxon>
        <taxon>Araneomorphae</taxon>
        <taxon>Entelegynae</taxon>
        <taxon>Araneoidea</taxon>
        <taxon>Nephilidae</taxon>
        <taxon>Trichonephila</taxon>
    </lineage>
</organism>
<accession>A0A8X6I2A9</accession>
<evidence type="ECO:0000313" key="16">
    <source>
        <dbReference type="Proteomes" id="UP000887116"/>
    </source>
</evidence>
<dbReference type="PROSITE" id="PS51479">
    <property type="entry name" value="ZF_RTR1"/>
    <property type="match status" value="1"/>
</dbReference>
<keyword evidence="16" id="KW-1185">Reference proteome</keyword>
<dbReference type="GO" id="GO:0043175">
    <property type="term" value="F:RNA polymerase core enzyme binding"/>
    <property type="evidence" value="ECO:0007669"/>
    <property type="project" value="UniProtKB-UniRule"/>
</dbReference>
<evidence type="ECO:0000313" key="15">
    <source>
        <dbReference type="EMBL" id="GFQ96954.1"/>
    </source>
</evidence>
<dbReference type="InterPro" id="IPR007308">
    <property type="entry name" value="Rtr1/RPAP2_dom"/>
</dbReference>
<sequence length="591" mass="68017">MSSTKQQKTKSAKKKPSPKDKQVLLLKEKVMQMKRDVLKIVELMLEENISKEWFLLSCAKLCKQDYDDIIQERSIEHVCGYPLCDKPVKTISKQYHISCITNKVYDITERKCFCCNECYKASNYIKAQLPDLPLYMRKAEVQPRQFSLLCDSVNKGSAGEEVVFNKSISREDVEESLEPVTLDSLSNHLSNILQEEVKGYVEHLENLKITENVYEKPYTFRHPEENKNPDSDKSSSESSDDDDVDEDSKQPFFPEYDNVSVLSNKLMPIPGKTKKAVLISPIKPVSTPVSPAVKLSIEFINNVFQDWFTGDTMKYLLGEKKMYSLKADMLFQTMISSDIAPNSEKLSSIKKDYIDLCLKINKLPDEDVSDCLEEDIPEDMTFSSKTEEVDSEVLHIKPSSKPSDYKPMPKPRPKRKSKEKKKMVSFEEQHEKQEKELSKIQKTALVAASEELVVKNILPEPAFPLVDSVSQNALRKQMLASKLKTVYFDILPIIKLHYRDIRDGIMQVIDTFSLTPKNITYKPKEWKCIAIVLLRILTRTTLEELQHDEYFDFSKLCDLVLKQMNISISEIEDLVSDLISSNQLQRSCNYL</sequence>
<dbReference type="InterPro" id="IPR038534">
    <property type="entry name" value="Rtr1/RPAP2_sf"/>
</dbReference>
<dbReference type="OrthoDB" id="2590500at2759"/>
<feature type="compositionally biased region" description="Basic residues" evidence="13">
    <location>
        <begin position="409"/>
        <end position="421"/>
    </location>
</feature>
<evidence type="ECO:0000256" key="8">
    <source>
        <dbReference type="ARBA" id="ARBA00023242"/>
    </source>
</evidence>
<comment type="caution">
    <text evidence="15">The sequence shown here is derived from an EMBL/GenBank/DDBJ whole genome shotgun (WGS) entry which is preliminary data.</text>
</comment>
<dbReference type="EMBL" id="BMAO01034500">
    <property type="protein sequence ID" value="GFQ96954.1"/>
    <property type="molecule type" value="Genomic_DNA"/>
</dbReference>
<evidence type="ECO:0000256" key="3">
    <source>
        <dbReference type="ARBA" id="ARBA00022723"/>
    </source>
</evidence>
<dbReference type="Gene3D" id="1.25.40.820">
    <property type="match status" value="1"/>
</dbReference>
<feature type="compositionally biased region" description="Basic and acidic residues" evidence="13">
    <location>
        <begin position="385"/>
        <end position="395"/>
    </location>
</feature>
<dbReference type="InterPro" id="IPR039693">
    <property type="entry name" value="Rtr1/RPAP2"/>
</dbReference>
<proteinExistence type="inferred from homology"/>